<keyword evidence="1" id="KW-0175">Coiled coil</keyword>
<gene>
    <name evidence="2" type="ORF">MM415B00672_0020</name>
</gene>
<organism evidence="2">
    <name type="scientific">viral metagenome</name>
    <dbReference type="NCBI Taxonomy" id="1070528"/>
    <lineage>
        <taxon>unclassified sequences</taxon>
        <taxon>metagenomes</taxon>
        <taxon>organismal metagenomes</taxon>
    </lineage>
</organism>
<name>A0A6M3J295_9ZZZZ</name>
<evidence type="ECO:0000256" key="1">
    <source>
        <dbReference type="SAM" id="Coils"/>
    </source>
</evidence>
<sequence>MKKLIVILSTVFLLAGVGFGFCEEGPRLDGLFIPQTKDFESESIGNVIVNQIYNIETKLTWSLDEIDSYITVYQNRIDSYQKYIDRLKELRKIIEKEAVKVKLKAEGDKNT</sequence>
<proteinExistence type="predicted"/>
<accession>A0A6M3J295</accession>
<reference evidence="2" key="1">
    <citation type="submission" date="2020-03" db="EMBL/GenBank/DDBJ databases">
        <title>The deep terrestrial virosphere.</title>
        <authorList>
            <person name="Holmfeldt K."/>
            <person name="Nilsson E."/>
            <person name="Simone D."/>
            <person name="Lopez-Fernandez M."/>
            <person name="Wu X."/>
            <person name="de Brujin I."/>
            <person name="Lundin D."/>
            <person name="Andersson A."/>
            <person name="Bertilsson S."/>
            <person name="Dopson M."/>
        </authorList>
    </citation>
    <scope>NUCLEOTIDE SEQUENCE</scope>
    <source>
        <strain evidence="2">MM415B00672</strain>
    </source>
</reference>
<evidence type="ECO:0000313" key="2">
    <source>
        <dbReference type="EMBL" id="QJA63002.1"/>
    </source>
</evidence>
<dbReference type="EMBL" id="MT141487">
    <property type="protein sequence ID" value="QJA63002.1"/>
    <property type="molecule type" value="Genomic_DNA"/>
</dbReference>
<dbReference type="AlphaFoldDB" id="A0A6M3J295"/>
<protein>
    <submittedName>
        <fullName evidence="2">Uncharacterized protein</fullName>
    </submittedName>
</protein>
<feature type="coiled-coil region" evidence="1">
    <location>
        <begin position="77"/>
        <end position="104"/>
    </location>
</feature>